<sequence length="133" mass="14695">MAVDRGSSKHGPWRDDAMAHEISGFVRSGRDTRAEEWRSVEPTDELPGDAQFPDPAQSRVGASAGMTLADVEDRSELARWLGRAVFPAEREEIIDHLRYQHALDRVVEEVAAAAPGVQFTSVGELWRELRAGA</sequence>
<evidence type="ECO:0000313" key="3">
    <source>
        <dbReference type="Proteomes" id="UP000305282"/>
    </source>
</evidence>
<reference evidence="2 3" key="1">
    <citation type="submission" date="2019-04" db="EMBL/GenBank/DDBJ databases">
        <title>Draft genome sequences for three unisolated Alnus-infective Frankia Sp+ strains, AgTrS, AiOr and AvVan, the first sequenced Frankia strains able to sporulate in-planta.</title>
        <authorList>
            <person name="Bethencourt L."/>
            <person name="Vautrin F."/>
            <person name="Taib N."/>
            <person name="Dubost A."/>
            <person name="Castro-Garcia L."/>
            <person name="Imbaud O."/>
            <person name="Abrouk D."/>
            <person name="Fournier P."/>
            <person name="Briolay J."/>
            <person name="Nguyen A."/>
            <person name="Normand P."/>
            <person name="Fernandez M.P."/>
            <person name="Brochier-Armanet C."/>
            <person name="Herrera-Belaroussi A."/>
        </authorList>
    </citation>
    <scope>NUCLEOTIDE SEQUENCE [LARGE SCALE GENOMIC DNA]</scope>
    <source>
        <strain evidence="2 3">AvVan</strain>
    </source>
</reference>
<evidence type="ECO:0000256" key="1">
    <source>
        <dbReference type="SAM" id="MobiDB-lite"/>
    </source>
</evidence>
<dbReference type="OrthoDB" id="5519961at2"/>
<accession>A0A4S5EU64</accession>
<dbReference type="InterPro" id="IPR021527">
    <property type="entry name" value="DUF2795"/>
</dbReference>
<feature type="region of interest" description="Disordered" evidence="1">
    <location>
        <begin position="1"/>
        <end position="65"/>
    </location>
</feature>
<comment type="caution">
    <text evidence="2">The sequence shown here is derived from an EMBL/GenBank/DDBJ whole genome shotgun (WGS) entry which is preliminary data.</text>
</comment>
<dbReference type="EMBL" id="SSXH01000050">
    <property type="protein sequence ID" value="THJ75712.1"/>
    <property type="molecule type" value="Genomic_DNA"/>
</dbReference>
<dbReference type="Pfam" id="PF11387">
    <property type="entry name" value="DUF2795"/>
    <property type="match status" value="1"/>
</dbReference>
<feature type="compositionally biased region" description="Basic and acidic residues" evidence="1">
    <location>
        <begin position="28"/>
        <end position="41"/>
    </location>
</feature>
<protein>
    <submittedName>
        <fullName evidence="2">DUF2795 domain-containing protein</fullName>
    </submittedName>
</protein>
<proteinExistence type="predicted"/>
<dbReference type="Proteomes" id="UP000305282">
    <property type="component" value="Unassembled WGS sequence"/>
</dbReference>
<name>A0A4S5EU64_9ACTN</name>
<organism evidence="2 3">
    <name type="scientific">Candidatus Frankia alpina</name>
    <dbReference type="NCBI Taxonomy" id="2699483"/>
    <lineage>
        <taxon>Bacteria</taxon>
        <taxon>Bacillati</taxon>
        <taxon>Actinomycetota</taxon>
        <taxon>Actinomycetes</taxon>
        <taxon>Frankiales</taxon>
        <taxon>Frankiaceae</taxon>
        <taxon>Frankia</taxon>
    </lineage>
</organism>
<gene>
    <name evidence="2" type="ORF">E7Y31_03845</name>
</gene>
<dbReference type="RefSeq" id="WP_136446952.1">
    <property type="nucleotide sequence ID" value="NZ_SSXH01000050.1"/>
</dbReference>
<keyword evidence="3" id="KW-1185">Reference proteome</keyword>
<dbReference type="AlphaFoldDB" id="A0A4S5EU64"/>
<evidence type="ECO:0000313" key="2">
    <source>
        <dbReference type="EMBL" id="THJ75712.1"/>
    </source>
</evidence>